<dbReference type="Proteomes" id="UP000316612">
    <property type="component" value="Unassembled WGS sequence"/>
</dbReference>
<dbReference type="PANTHER" id="PTHR42802">
    <property type="entry name" value="MONOOXYGENASE"/>
    <property type="match status" value="1"/>
</dbReference>
<comment type="caution">
    <text evidence="16">The sequence shown here is derived from an EMBL/GenBank/DDBJ whole genome shotgun (WGS) entry which is preliminary data.</text>
</comment>
<evidence type="ECO:0000256" key="15">
    <source>
        <dbReference type="ARBA" id="ARBA00048407"/>
    </source>
</evidence>
<name>A0A4Y4DK09_GLUUR</name>
<protein>
    <recommendedName>
        <fullName evidence="5">L-lysine N6-monooxygenase MbtG</fullName>
        <ecNumber evidence="4">1.14.13.59</ecNumber>
    </recommendedName>
    <alternativeName>
        <fullName evidence="14">Lysine 6-N-hydroxylase</fullName>
    </alternativeName>
    <alternativeName>
        <fullName evidence="13">Lysine N6-hydroxylase</fullName>
    </alternativeName>
    <alternativeName>
        <fullName evidence="11">Lysine-N-oxygenase</fullName>
    </alternativeName>
    <alternativeName>
        <fullName evidence="12">Mycobactin synthase protein G</fullName>
    </alternativeName>
</protein>
<keyword evidence="17" id="KW-1185">Reference proteome</keyword>
<dbReference type="InterPro" id="IPR025700">
    <property type="entry name" value="Lys/Orn_oxygenase"/>
</dbReference>
<gene>
    <name evidence="16" type="ORF">AUR04nite_04350</name>
</gene>
<comment type="cofactor">
    <cofactor evidence="1">
        <name>FAD</name>
        <dbReference type="ChEBI" id="CHEBI:57692"/>
    </cofactor>
</comment>
<keyword evidence="9" id="KW-0560">Oxidoreductase</keyword>
<evidence type="ECO:0000256" key="2">
    <source>
        <dbReference type="ARBA" id="ARBA00004924"/>
    </source>
</evidence>
<dbReference type="InterPro" id="IPR036188">
    <property type="entry name" value="FAD/NAD-bd_sf"/>
</dbReference>
<dbReference type="SUPFAM" id="SSF51905">
    <property type="entry name" value="FAD/NAD(P)-binding domain"/>
    <property type="match status" value="2"/>
</dbReference>
<comment type="catalytic activity">
    <reaction evidence="15">
        <text>L-lysine + NADPH + O2 = N(6)-hydroxy-L-lysine + NADP(+) + H2O</text>
        <dbReference type="Rhea" id="RHEA:23228"/>
        <dbReference type="ChEBI" id="CHEBI:15377"/>
        <dbReference type="ChEBI" id="CHEBI:15379"/>
        <dbReference type="ChEBI" id="CHEBI:32551"/>
        <dbReference type="ChEBI" id="CHEBI:57783"/>
        <dbReference type="ChEBI" id="CHEBI:57820"/>
        <dbReference type="ChEBI" id="CHEBI:58349"/>
        <dbReference type="EC" id="1.14.13.59"/>
    </reaction>
</comment>
<dbReference type="RefSeq" id="WP_141361497.1">
    <property type="nucleotide sequence ID" value="NZ_BAAAJL010000003.1"/>
</dbReference>
<dbReference type="PANTHER" id="PTHR42802:SF1">
    <property type="entry name" value="L-ORNITHINE N(5)-MONOOXYGENASE"/>
    <property type="match status" value="1"/>
</dbReference>
<organism evidence="16 17">
    <name type="scientific">Glutamicibacter uratoxydans</name>
    <name type="common">Arthrobacter uratoxydans</name>
    <dbReference type="NCBI Taxonomy" id="43667"/>
    <lineage>
        <taxon>Bacteria</taxon>
        <taxon>Bacillati</taxon>
        <taxon>Actinomycetota</taxon>
        <taxon>Actinomycetes</taxon>
        <taxon>Micrococcales</taxon>
        <taxon>Micrococcaceae</taxon>
        <taxon>Glutamicibacter</taxon>
    </lineage>
</organism>
<dbReference type="GO" id="GO:0047091">
    <property type="term" value="F:L-lysine 6-monooxygenase (NADPH) activity"/>
    <property type="evidence" value="ECO:0007669"/>
    <property type="project" value="UniProtKB-EC"/>
</dbReference>
<evidence type="ECO:0000256" key="8">
    <source>
        <dbReference type="ARBA" id="ARBA00022857"/>
    </source>
</evidence>
<evidence type="ECO:0000256" key="6">
    <source>
        <dbReference type="ARBA" id="ARBA00022630"/>
    </source>
</evidence>
<evidence type="ECO:0000256" key="1">
    <source>
        <dbReference type="ARBA" id="ARBA00001974"/>
    </source>
</evidence>
<evidence type="ECO:0000256" key="5">
    <source>
        <dbReference type="ARBA" id="ARBA00016406"/>
    </source>
</evidence>
<evidence type="ECO:0000256" key="12">
    <source>
        <dbReference type="ARBA" id="ARBA00031158"/>
    </source>
</evidence>
<dbReference type="Gene3D" id="3.50.50.60">
    <property type="entry name" value="FAD/NAD(P)-binding domain"/>
    <property type="match status" value="1"/>
</dbReference>
<proteinExistence type="inferred from homology"/>
<reference evidence="16 17" key="1">
    <citation type="submission" date="2019-06" db="EMBL/GenBank/DDBJ databases">
        <title>Whole genome shotgun sequence of Glutamicibacter uratoxydans NBRC 15515.</title>
        <authorList>
            <person name="Hosoyama A."/>
            <person name="Uohara A."/>
            <person name="Ohji S."/>
            <person name="Ichikawa N."/>
        </authorList>
    </citation>
    <scope>NUCLEOTIDE SEQUENCE [LARGE SCALE GENOMIC DNA]</scope>
    <source>
        <strain evidence="16 17">NBRC 15515</strain>
    </source>
</reference>
<keyword evidence="10 16" id="KW-0503">Monooxygenase</keyword>
<accession>A0A4Y4DK09</accession>
<dbReference type="AlphaFoldDB" id="A0A4Y4DK09"/>
<evidence type="ECO:0000256" key="11">
    <source>
        <dbReference type="ARBA" id="ARBA00029939"/>
    </source>
</evidence>
<evidence type="ECO:0000256" key="3">
    <source>
        <dbReference type="ARBA" id="ARBA00007588"/>
    </source>
</evidence>
<evidence type="ECO:0000256" key="13">
    <source>
        <dbReference type="ARBA" id="ARBA00032493"/>
    </source>
</evidence>
<keyword evidence="7" id="KW-0274">FAD</keyword>
<dbReference type="EC" id="1.14.13.59" evidence="4"/>
<evidence type="ECO:0000313" key="17">
    <source>
        <dbReference type="Proteomes" id="UP000316612"/>
    </source>
</evidence>
<keyword evidence="6" id="KW-0285">Flavoprotein</keyword>
<keyword evidence="8" id="KW-0521">NADP</keyword>
<comment type="pathway">
    <text evidence="2">Siderophore biosynthesis.</text>
</comment>
<evidence type="ECO:0000256" key="4">
    <source>
        <dbReference type="ARBA" id="ARBA00013076"/>
    </source>
</evidence>
<dbReference type="Pfam" id="PF13434">
    <property type="entry name" value="Lys_Orn_oxgnase"/>
    <property type="match status" value="1"/>
</dbReference>
<evidence type="ECO:0000256" key="7">
    <source>
        <dbReference type="ARBA" id="ARBA00022827"/>
    </source>
</evidence>
<evidence type="ECO:0000256" key="10">
    <source>
        <dbReference type="ARBA" id="ARBA00023033"/>
    </source>
</evidence>
<dbReference type="EMBL" id="BJNY01000002">
    <property type="protein sequence ID" value="GED04903.1"/>
    <property type="molecule type" value="Genomic_DNA"/>
</dbReference>
<dbReference type="OrthoDB" id="7527071at2"/>
<comment type="similarity">
    <text evidence="3">Belongs to the lysine N(6)-hydroxylase/L-ornithine N(5)-oxygenase family.</text>
</comment>
<evidence type="ECO:0000256" key="14">
    <source>
        <dbReference type="ARBA" id="ARBA00032738"/>
    </source>
</evidence>
<evidence type="ECO:0000256" key="9">
    <source>
        <dbReference type="ARBA" id="ARBA00023002"/>
    </source>
</evidence>
<evidence type="ECO:0000313" key="16">
    <source>
        <dbReference type="EMBL" id="GED04903.1"/>
    </source>
</evidence>
<sequence>MNQTQDNNEPDYDVVGLGFGPSNMALAAAIDEHNAAAGASAQLRALFLDREQQTGWHKNLLFEDASMQVAFAKDLVSFRNPTSELSFLNFLHQHGRLADFFNRGSMAPLRIEFVAYLRWAAQQLAHYVNYSSEVVRVVPQTSSGRITGYEVDIADANGVRTVTARHVVLAGGLQPTFPAGVRSGARVWHSAEFLERVANFEASSVRSVAVIGGGQSAAEVIEQMYHRFPQAQIHSVISRFGLIPSDASAYANRIFDPLAVDEQFTAEPQVRQALTDVHRNTNNSVVNPNTIAALYDLEYRDQWLGTERLNWHRAARVKAVREDYESRTVHLELHEGLGDGPGLLEADVAIFATGYRALDPTTVLGSHAGILVRDDQGRPSARRDYSAHTVLPDDAKLFLVGQTEHQHGISATLLSNIAVRAGEILESILSAGQGTAMQAEIRKASA</sequence>